<dbReference type="Proteomes" id="UP000663193">
    <property type="component" value="Chromosome 5"/>
</dbReference>
<gene>
    <name evidence="2" type="ORF">JI435_431730</name>
</gene>
<reference evidence="3" key="1">
    <citation type="journal article" date="2021" name="BMC Genomics">
        <title>Chromosome-level genome assembly and manually-curated proteome of model necrotroph Parastagonospora nodorum Sn15 reveals a genome-wide trove of candidate effector homologs, and redundancy of virulence-related functions within an accessory chromosome.</title>
        <authorList>
            <person name="Bertazzoni S."/>
            <person name="Jones D.A.B."/>
            <person name="Phan H.T."/>
            <person name="Tan K.-C."/>
            <person name="Hane J.K."/>
        </authorList>
    </citation>
    <scope>NUCLEOTIDE SEQUENCE [LARGE SCALE GENOMIC DNA]</scope>
    <source>
        <strain evidence="3">SN15 / ATCC MYA-4574 / FGSC 10173)</strain>
    </source>
</reference>
<name>A0A7U2I0Q2_PHANO</name>
<proteinExistence type="predicted"/>
<keyword evidence="3" id="KW-1185">Reference proteome</keyword>
<accession>A0A7U2I0Q2</accession>
<dbReference type="VEuPathDB" id="FungiDB:JI435_431730"/>
<evidence type="ECO:0000313" key="3">
    <source>
        <dbReference type="Proteomes" id="UP000663193"/>
    </source>
</evidence>
<dbReference type="EMBL" id="CP069027">
    <property type="protein sequence ID" value="QRC95067.1"/>
    <property type="molecule type" value="Genomic_DNA"/>
</dbReference>
<protein>
    <submittedName>
        <fullName evidence="2">Uncharacterized protein</fullName>
    </submittedName>
</protein>
<evidence type="ECO:0000256" key="1">
    <source>
        <dbReference type="SAM" id="MobiDB-lite"/>
    </source>
</evidence>
<dbReference type="AlphaFoldDB" id="A0A7U2I0Q2"/>
<evidence type="ECO:0000313" key="2">
    <source>
        <dbReference type="EMBL" id="QRC95067.1"/>
    </source>
</evidence>
<sequence>MLQSRSAPLMQGHYTTSASNPPRREPSFRFFVLLCLFVLDSGTDITGACQAHLSVLNYLRVLKHATCRLHVEASRPDTIPLQFRDTQRFLSTLVFASVRFTSPSFPHFSRTFALEKSLPSQILLLAWAPHSLCRVQSGELAMWGAPLPYR</sequence>
<feature type="region of interest" description="Disordered" evidence="1">
    <location>
        <begin position="1"/>
        <end position="22"/>
    </location>
</feature>
<organism evidence="2 3">
    <name type="scientific">Phaeosphaeria nodorum (strain SN15 / ATCC MYA-4574 / FGSC 10173)</name>
    <name type="common">Glume blotch fungus</name>
    <name type="synonym">Parastagonospora nodorum</name>
    <dbReference type="NCBI Taxonomy" id="321614"/>
    <lineage>
        <taxon>Eukaryota</taxon>
        <taxon>Fungi</taxon>
        <taxon>Dikarya</taxon>
        <taxon>Ascomycota</taxon>
        <taxon>Pezizomycotina</taxon>
        <taxon>Dothideomycetes</taxon>
        <taxon>Pleosporomycetidae</taxon>
        <taxon>Pleosporales</taxon>
        <taxon>Pleosporineae</taxon>
        <taxon>Phaeosphaeriaceae</taxon>
        <taxon>Parastagonospora</taxon>
    </lineage>
</organism>